<protein>
    <submittedName>
        <fullName evidence="8">Response regulator transcription factor</fullName>
    </submittedName>
</protein>
<dbReference type="CDD" id="cd17535">
    <property type="entry name" value="REC_NarL-like"/>
    <property type="match status" value="1"/>
</dbReference>
<evidence type="ECO:0000256" key="3">
    <source>
        <dbReference type="ARBA" id="ARBA00023015"/>
    </source>
</evidence>
<evidence type="ECO:0000313" key="9">
    <source>
        <dbReference type="Proteomes" id="UP000287910"/>
    </source>
</evidence>
<dbReference type="GO" id="GO:0000160">
    <property type="term" value="P:phosphorelay signal transduction system"/>
    <property type="evidence" value="ECO:0007669"/>
    <property type="project" value="InterPro"/>
</dbReference>
<sequence length="193" mass="21980">MLLEKIKIMLVEDDPRWQKDLAYDLEMEPDIELIKIASTKEEAVEASKLLPLDVILMDINLTENNLDGIEATFEISKLGNGSKIIMLTAITDRDTIVKAIEWGAANYVSKSSIKDILSCIRDAFHNQVSLHPDATGAILREIRLKSLTPMEKNVYNLKEEGYTRPQIAEYFHTTLDTIGTHMKNISKKLKRRH</sequence>
<keyword evidence="5" id="KW-0804">Transcription</keyword>
<dbReference type="EMBL" id="RYYR01000006">
    <property type="protein sequence ID" value="RUL54642.1"/>
    <property type="molecule type" value="Genomic_DNA"/>
</dbReference>
<proteinExistence type="predicted"/>
<evidence type="ECO:0000256" key="1">
    <source>
        <dbReference type="ARBA" id="ARBA00004496"/>
    </source>
</evidence>
<dbReference type="Proteomes" id="UP000287910">
    <property type="component" value="Unassembled WGS sequence"/>
</dbReference>
<dbReference type="InterPro" id="IPR000792">
    <property type="entry name" value="Tscrpt_reg_LuxR_C"/>
</dbReference>
<dbReference type="PROSITE" id="PS50110">
    <property type="entry name" value="RESPONSE_REGULATORY"/>
    <property type="match status" value="1"/>
</dbReference>
<dbReference type="SUPFAM" id="SSF46894">
    <property type="entry name" value="C-terminal effector domain of the bipartite response regulators"/>
    <property type="match status" value="1"/>
</dbReference>
<dbReference type="PANTHER" id="PTHR45566">
    <property type="entry name" value="HTH-TYPE TRANSCRIPTIONAL REGULATOR YHJB-RELATED"/>
    <property type="match status" value="1"/>
</dbReference>
<feature type="domain" description="Response regulatory" evidence="7">
    <location>
        <begin position="7"/>
        <end position="125"/>
    </location>
</feature>
<dbReference type="Pfam" id="PF00072">
    <property type="entry name" value="Response_reg"/>
    <property type="match status" value="1"/>
</dbReference>
<dbReference type="SMART" id="SM00448">
    <property type="entry name" value="REC"/>
    <property type="match status" value="1"/>
</dbReference>
<dbReference type="InterPro" id="IPR011006">
    <property type="entry name" value="CheY-like_superfamily"/>
</dbReference>
<evidence type="ECO:0000256" key="5">
    <source>
        <dbReference type="ARBA" id="ARBA00023163"/>
    </source>
</evidence>
<feature type="modified residue" description="4-aspartylphosphate" evidence="6">
    <location>
        <position position="58"/>
    </location>
</feature>
<comment type="subcellular location">
    <subcellularLocation>
        <location evidence="1">Cytoplasm</location>
    </subcellularLocation>
</comment>
<dbReference type="AlphaFoldDB" id="A0A432LER3"/>
<keyword evidence="2 6" id="KW-0597">Phosphoprotein</keyword>
<dbReference type="Gene3D" id="3.40.50.2300">
    <property type="match status" value="1"/>
</dbReference>
<dbReference type="GO" id="GO:0006355">
    <property type="term" value="P:regulation of DNA-templated transcription"/>
    <property type="evidence" value="ECO:0007669"/>
    <property type="project" value="InterPro"/>
</dbReference>
<dbReference type="InterPro" id="IPR016032">
    <property type="entry name" value="Sig_transdc_resp-reg_C-effctor"/>
</dbReference>
<dbReference type="InterPro" id="IPR051015">
    <property type="entry name" value="EvgA-like"/>
</dbReference>
<dbReference type="SUPFAM" id="SSF52172">
    <property type="entry name" value="CheY-like"/>
    <property type="match status" value="1"/>
</dbReference>
<keyword evidence="9" id="KW-1185">Reference proteome</keyword>
<accession>A0A432LER3</accession>
<dbReference type="GO" id="GO:0005737">
    <property type="term" value="C:cytoplasm"/>
    <property type="evidence" value="ECO:0007669"/>
    <property type="project" value="UniProtKB-SubCell"/>
</dbReference>
<gene>
    <name evidence="8" type="ORF">EK386_05610</name>
</gene>
<dbReference type="GO" id="GO:0003677">
    <property type="term" value="F:DNA binding"/>
    <property type="evidence" value="ECO:0007669"/>
    <property type="project" value="UniProtKB-KW"/>
</dbReference>
<evidence type="ECO:0000256" key="4">
    <source>
        <dbReference type="ARBA" id="ARBA00023125"/>
    </source>
</evidence>
<dbReference type="InterPro" id="IPR001789">
    <property type="entry name" value="Sig_transdc_resp-reg_receiver"/>
</dbReference>
<keyword evidence="4" id="KW-0238">DNA-binding</keyword>
<dbReference type="Pfam" id="PF00196">
    <property type="entry name" value="GerE"/>
    <property type="match status" value="1"/>
</dbReference>
<evidence type="ECO:0000256" key="2">
    <source>
        <dbReference type="ARBA" id="ARBA00022553"/>
    </source>
</evidence>
<name>A0A432LER3_9BACI</name>
<comment type="caution">
    <text evidence="8">The sequence shown here is derived from an EMBL/GenBank/DDBJ whole genome shotgun (WGS) entry which is preliminary data.</text>
</comment>
<dbReference type="InterPro" id="IPR058245">
    <property type="entry name" value="NreC/VraR/RcsB-like_REC"/>
</dbReference>
<keyword evidence="3" id="KW-0805">Transcription regulation</keyword>
<organism evidence="8 9">
    <name type="scientific">Lysinibacillus antri</name>
    <dbReference type="NCBI Taxonomy" id="2498145"/>
    <lineage>
        <taxon>Bacteria</taxon>
        <taxon>Bacillati</taxon>
        <taxon>Bacillota</taxon>
        <taxon>Bacilli</taxon>
        <taxon>Bacillales</taxon>
        <taxon>Bacillaceae</taxon>
        <taxon>Lysinibacillus</taxon>
    </lineage>
</organism>
<evidence type="ECO:0000256" key="6">
    <source>
        <dbReference type="PROSITE-ProRule" id="PRU00169"/>
    </source>
</evidence>
<dbReference type="PRINTS" id="PR00038">
    <property type="entry name" value="HTHLUXR"/>
</dbReference>
<evidence type="ECO:0000313" key="8">
    <source>
        <dbReference type="EMBL" id="RUL54642.1"/>
    </source>
</evidence>
<evidence type="ECO:0000259" key="7">
    <source>
        <dbReference type="PROSITE" id="PS50110"/>
    </source>
</evidence>
<reference evidence="8 9" key="1">
    <citation type="submission" date="2018-12" db="EMBL/GenBank/DDBJ databases">
        <title>Lysinibacillus antri sp. nov., isolated from a cave soil.</title>
        <authorList>
            <person name="Narsing Rao M.P."/>
            <person name="Zhang H."/>
            <person name="Dong Z.-Y."/>
            <person name="Niu X.-K."/>
            <person name="Zhang K."/>
            <person name="Fang B.-Z."/>
            <person name="Kang Y.-Q."/>
            <person name="Xiao M."/>
            <person name="Li W.-J."/>
        </authorList>
    </citation>
    <scope>NUCLEOTIDE SEQUENCE [LARGE SCALE GENOMIC DNA]</scope>
    <source>
        <strain evidence="8 9">SYSU K30002</strain>
    </source>
</reference>
<dbReference type="PANTHER" id="PTHR45566:SF2">
    <property type="entry name" value="NARL SUBFAMILY"/>
    <property type="match status" value="1"/>
</dbReference>